<keyword evidence="4 7" id="KW-0812">Transmembrane</keyword>
<feature type="transmembrane region" description="Helical" evidence="7">
    <location>
        <begin position="244"/>
        <end position="267"/>
    </location>
</feature>
<protein>
    <submittedName>
        <fullName evidence="8">Permease</fullName>
    </submittedName>
</protein>
<evidence type="ECO:0000256" key="7">
    <source>
        <dbReference type="SAM" id="Phobius"/>
    </source>
</evidence>
<dbReference type="Proteomes" id="UP001431776">
    <property type="component" value="Unassembled WGS sequence"/>
</dbReference>
<keyword evidence="3" id="KW-1003">Cell membrane</keyword>
<evidence type="ECO:0000313" key="8">
    <source>
        <dbReference type="EMBL" id="MDI6449019.1"/>
    </source>
</evidence>
<comment type="subcellular location">
    <subcellularLocation>
        <location evidence="1">Cell membrane</location>
        <topology evidence="1">Multi-pass membrane protein</topology>
    </subcellularLocation>
</comment>
<evidence type="ECO:0000256" key="6">
    <source>
        <dbReference type="ARBA" id="ARBA00023136"/>
    </source>
</evidence>
<dbReference type="EMBL" id="JASCXX010000008">
    <property type="protein sequence ID" value="MDI6449019.1"/>
    <property type="molecule type" value="Genomic_DNA"/>
</dbReference>
<feature type="transmembrane region" description="Helical" evidence="7">
    <location>
        <begin position="20"/>
        <end position="38"/>
    </location>
</feature>
<name>A0AAW6U021_9BACT</name>
<dbReference type="InterPro" id="IPR005524">
    <property type="entry name" value="DUF318"/>
</dbReference>
<keyword evidence="5 7" id="KW-1133">Transmembrane helix</keyword>
<feature type="transmembrane region" description="Helical" evidence="7">
    <location>
        <begin position="213"/>
        <end position="238"/>
    </location>
</feature>
<feature type="transmembrane region" description="Helical" evidence="7">
    <location>
        <begin position="50"/>
        <end position="76"/>
    </location>
</feature>
<dbReference type="GO" id="GO:0005886">
    <property type="term" value="C:plasma membrane"/>
    <property type="evidence" value="ECO:0007669"/>
    <property type="project" value="UniProtKB-SubCell"/>
</dbReference>
<sequence>MLDVLRQIALDFWSVFAEMSPYLLFGFFVAGLLSMLVSRKMVERHLGGPGLLPLFKAAIFGVPLPLCSCGVIPVSMSLRKQGASKGATLSFLLSTPQTGVDSILVTYSLLGPVFAIFRPLVALVTGVVGGLLVNLFGRDAAVPVEPADPPGNGSPNPTWRKKFLDGMKYAFVTLPHDIGKPLLLGLAIAAIISALTPDDFFADKLGRGLPAMLVMMAVGIPIYVCASASVPVAAALILKGLSPGAALVFLMTGPATNAAGLTTIWNVMGRRTALLYLATVAGCALGAGLLLDALVYNTTIEVVSHAHQMLPPAVEHLSAFALLALLAYAFAGRLRRRPT</sequence>
<dbReference type="PANTHER" id="PTHR34184:SF4">
    <property type="entry name" value="UPF0718 PROTEIN YCGR"/>
    <property type="match status" value="1"/>
</dbReference>
<evidence type="ECO:0000256" key="4">
    <source>
        <dbReference type="ARBA" id="ARBA00022692"/>
    </source>
</evidence>
<feature type="transmembrane region" description="Helical" evidence="7">
    <location>
        <begin position="274"/>
        <end position="296"/>
    </location>
</feature>
<gene>
    <name evidence="8" type="ORF">QJ522_08190</name>
</gene>
<dbReference type="InterPro" id="IPR052923">
    <property type="entry name" value="UPF0718"/>
</dbReference>
<comment type="caution">
    <text evidence="8">The sequence shown here is derived from an EMBL/GenBank/DDBJ whole genome shotgun (WGS) entry which is preliminary data.</text>
</comment>
<organism evidence="8 9">
    <name type="scientific">Anaerobaca lacustris</name>
    <dbReference type="NCBI Taxonomy" id="3044600"/>
    <lineage>
        <taxon>Bacteria</taxon>
        <taxon>Pseudomonadati</taxon>
        <taxon>Planctomycetota</taxon>
        <taxon>Phycisphaerae</taxon>
        <taxon>Sedimentisphaerales</taxon>
        <taxon>Anaerobacaceae</taxon>
        <taxon>Anaerobaca</taxon>
    </lineage>
</organism>
<dbReference type="AlphaFoldDB" id="A0AAW6U021"/>
<evidence type="ECO:0000313" key="9">
    <source>
        <dbReference type="Proteomes" id="UP001431776"/>
    </source>
</evidence>
<feature type="transmembrane region" description="Helical" evidence="7">
    <location>
        <begin position="117"/>
        <end position="136"/>
    </location>
</feature>
<evidence type="ECO:0000256" key="3">
    <source>
        <dbReference type="ARBA" id="ARBA00022475"/>
    </source>
</evidence>
<evidence type="ECO:0000256" key="2">
    <source>
        <dbReference type="ARBA" id="ARBA00006386"/>
    </source>
</evidence>
<dbReference type="RefSeq" id="WP_349244428.1">
    <property type="nucleotide sequence ID" value="NZ_JASCXX010000008.1"/>
</dbReference>
<keyword evidence="6 7" id="KW-0472">Membrane</keyword>
<evidence type="ECO:0000256" key="5">
    <source>
        <dbReference type="ARBA" id="ARBA00022989"/>
    </source>
</evidence>
<keyword evidence="9" id="KW-1185">Reference proteome</keyword>
<reference evidence="8" key="1">
    <citation type="submission" date="2023-05" db="EMBL/GenBank/DDBJ databases">
        <title>Anaerotaeda fermentans gen. nov., sp. nov., a novel anaerobic planctomycete of the new family within the order Sedimentisphaerales isolated from Taman Peninsula, Russia.</title>
        <authorList>
            <person name="Khomyakova M.A."/>
            <person name="Merkel A.Y."/>
            <person name="Slobodkin A.I."/>
        </authorList>
    </citation>
    <scope>NUCLEOTIDE SEQUENCE</scope>
    <source>
        <strain evidence="8">M17dextr</strain>
    </source>
</reference>
<dbReference type="PANTHER" id="PTHR34184">
    <property type="entry name" value="UPF0718 PROTEIN YCGR"/>
    <property type="match status" value="1"/>
</dbReference>
<feature type="transmembrane region" description="Helical" evidence="7">
    <location>
        <begin position="316"/>
        <end position="334"/>
    </location>
</feature>
<evidence type="ECO:0000256" key="1">
    <source>
        <dbReference type="ARBA" id="ARBA00004651"/>
    </source>
</evidence>
<accession>A0AAW6U021</accession>
<dbReference type="Pfam" id="PF03773">
    <property type="entry name" value="ArsP_1"/>
    <property type="match status" value="1"/>
</dbReference>
<proteinExistence type="inferred from homology"/>
<comment type="similarity">
    <text evidence="2">Belongs to the UPF0718 family.</text>
</comment>